<dbReference type="RefSeq" id="WP_176279526.1">
    <property type="nucleotide sequence ID" value="NZ_JABWMH010000002.1"/>
</dbReference>
<accession>A0ABX2N1X4</accession>
<name>A0ABX2N1X4_9SPHN</name>
<reference evidence="2 3" key="1">
    <citation type="submission" date="2020-06" db="EMBL/GenBank/DDBJ databases">
        <authorList>
            <person name="Kim S.-J."/>
            <person name="Park S.-J."/>
        </authorList>
    </citation>
    <scope>NUCLEOTIDE SEQUENCE [LARGE SCALE GENOMIC DNA]</scope>
    <source>
        <strain evidence="2 3">SW-151</strain>
    </source>
</reference>
<dbReference type="InterPro" id="IPR028098">
    <property type="entry name" value="Glyco_trans_4-like_N"/>
</dbReference>
<dbReference type="InterPro" id="IPR017521">
    <property type="entry name" value="Sugar_tfrase_PEP-CTERM_Stp1"/>
</dbReference>
<protein>
    <submittedName>
        <fullName evidence="2">TIGR03087 family PEP-CTERM/XrtA system glycosyltransferase</fullName>
    </submittedName>
</protein>
<dbReference type="Proteomes" id="UP000652427">
    <property type="component" value="Unassembled WGS sequence"/>
</dbReference>
<dbReference type="EMBL" id="JABWMH010000002">
    <property type="protein sequence ID" value="NVD27672.1"/>
    <property type="molecule type" value="Genomic_DNA"/>
</dbReference>
<gene>
    <name evidence="2" type="ORF">HUO14_07125</name>
</gene>
<feature type="domain" description="Glycosyltransferase subfamily 4-like N-terminal" evidence="1">
    <location>
        <begin position="35"/>
        <end position="206"/>
    </location>
</feature>
<keyword evidence="3" id="KW-1185">Reference proteome</keyword>
<evidence type="ECO:0000259" key="1">
    <source>
        <dbReference type="Pfam" id="PF13579"/>
    </source>
</evidence>
<comment type="caution">
    <text evidence="2">The sequence shown here is derived from an EMBL/GenBank/DDBJ whole genome shotgun (WGS) entry which is preliminary data.</text>
</comment>
<dbReference type="Gene3D" id="3.40.50.2000">
    <property type="entry name" value="Glycogen Phosphorylase B"/>
    <property type="match status" value="2"/>
</dbReference>
<proteinExistence type="predicted"/>
<dbReference type="Pfam" id="PF13579">
    <property type="entry name" value="Glyco_trans_4_4"/>
    <property type="match status" value="1"/>
</dbReference>
<evidence type="ECO:0000313" key="3">
    <source>
        <dbReference type="Proteomes" id="UP000652427"/>
    </source>
</evidence>
<dbReference type="Pfam" id="PF13692">
    <property type="entry name" value="Glyco_trans_1_4"/>
    <property type="match status" value="1"/>
</dbReference>
<sequence>MMGEILFLAHRVPWPPNRGDKIRSHHFLQKLMDCAPVHVACFADDEQERQIGWDRKAELASCEIVVRNKPRWRAGIEALVSGKPVSLTSFENSEINAYVARVIATRPVDCIFVFSGQMAQYIPPDFDGRVVMDFADVDSAKFESYAGEGFGPMAWINRREGRLLSAFEKDVAARADHSLFVSEAEAALFRQRSGLSAGRVKAVGNGIDLEFYAARDVHPEGLKGEGPMILFTGQMDYQPNVQAVQSFSMEVMPEILARFPSARFAIVGRAPSEKVRQLDGQHGTVVVGAVDDIRSWIMAADVVVAPLRIARGIQNKVLEAMAMARPVVASTCAAEGINAINGEHFLIAESVEDEAQLVRDLLADPERARRLGEQAGILIQAQYSWETQLASLPALCGFSAAVVAEAAA</sequence>
<organism evidence="2 3">
    <name type="scientific">Parasphingorhabdus flavimaris</name>
    <dbReference type="NCBI Taxonomy" id="266812"/>
    <lineage>
        <taxon>Bacteria</taxon>
        <taxon>Pseudomonadati</taxon>
        <taxon>Pseudomonadota</taxon>
        <taxon>Alphaproteobacteria</taxon>
        <taxon>Sphingomonadales</taxon>
        <taxon>Sphingomonadaceae</taxon>
        <taxon>Parasphingorhabdus</taxon>
    </lineage>
</organism>
<evidence type="ECO:0000313" key="2">
    <source>
        <dbReference type="EMBL" id="NVD27672.1"/>
    </source>
</evidence>
<dbReference type="SUPFAM" id="SSF53756">
    <property type="entry name" value="UDP-Glycosyltransferase/glycogen phosphorylase"/>
    <property type="match status" value="1"/>
</dbReference>
<dbReference type="CDD" id="cd03801">
    <property type="entry name" value="GT4_PimA-like"/>
    <property type="match status" value="1"/>
</dbReference>
<dbReference type="PANTHER" id="PTHR12526:SF600">
    <property type="entry name" value="GLYCOSYL TRANSFERASE GROUP 1"/>
    <property type="match status" value="1"/>
</dbReference>
<dbReference type="PANTHER" id="PTHR12526">
    <property type="entry name" value="GLYCOSYLTRANSFERASE"/>
    <property type="match status" value="1"/>
</dbReference>
<dbReference type="NCBIfam" id="TIGR03087">
    <property type="entry name" value="stp1"/>
    <property type="match status" value="1"/>
</dbReference>